<dbReference type="SUPFAM" id="SSF54631">
    <property type="entry name" value="CBS-domain pair"/>
    <property type="match status" value="1"/>
</dbReference>
<proteinExistence type="predicted"/>
<dbReference type="Pfam" id="PF00571">
    <property type="entry name" value="CBS"/>
    <property type="match status" value="1"/>
</dbReference>
<protein>
    <recommendedName>
        <fullName evidence="1">CBS domain-containing protein</fullName>
    </recommendedName>
</protein>
<comment type="caution">
    <text evidence="2">The sequence shown here is derived from an EMBL/GenBank/DDBJ whole genome shotgun (WGS) entry which is preliminary data.</text>
</comment>
<evidence type="ECO:0000313" key="2">
    <source>
        <dbReference type="EMBL" id="KKO07815.1"/>
    </source>
</evidence>
<dbReference type="InterPro" id="IPR000644">
    <property type="entry name" value="CBS_dom"/>
</dbReference>
<dbReference type="Gene3D" id="3.10.580.10">
    <property type="entry name" value="CBS-domain"/>
    <property type="match status" value="1"/>
</dbReference>
<name>A0A0F9VUU7_9ZZZZ</name>
<organism evidence="2">
    <name type="scientific">marine sediment metagenome</name>
    <dbReference type="NCBI Taxonomy" id="412755"/>
    <lineage>
        <taxon>unclassified sequences</taxon>
        <taxon>metagenomes</taxon>
        <taxon>ecological metagenomes</taxon>
    </lineage>
</organism>
<gene>
    <name evidence="2" type="ORF">LCGC14_0051570</name>
</gene>
<dbReference type="EMBL" id="LAZR01000011">
    <property type="protein sequence ID" value="KKO07815.1"/>
    <property type="molecule type" value="Genomic_DNA"/>
</dbReference>
<dbReference type="AlphaFoldDB" id="A0A0F9VUU7"/>
<feature type="domain" description="CBS" evidence="1">
    <location>
        <begin position="8"/>
        <end position="51"/>
    </location>
</feature>
<accession>A0A0F9VUU7</accession>
<dbReference type="InterPro" id="IPR046342">
    <property type="entry name" value="CBS_dom_sf"/>
</dbReference>
<evidence type="ECO:0000259" key="1">
    <source>
        <dbReference type="Pfam" id="PF00571"/>
    </source>
</evidence>
<reference evidence="2" key="1">
    <citation type="journal article" date="2015" name="Nature">
        <title>Complex archaea that bridge the gap between prokaryotes and eukaryotes.</title>
        <authorList>
            <person name="Spang A."/>
            <person name="Saw J.H."/>
            <person name="Jorgensen S.L."/>
            <person name="Zaremba-Niedzwiedzka K."/>
            <person name="Martijn J."/>
            <person name="Lind A.E."/>
            <person name="van Eijk R."/>
            <person name="Schleper C."/>
            <person name="Guy L."/>
            <person name="Ettema T.J."/>
        </authorList>
    </citation>
    <scope>NUCLEOTIDE SEQUENCE</scope>
</reference>
<sequence>MHIQEHIITNLPVFDIKDTTEKLLEFFQDTTYSHIAILEDGRFLGLFSEIDADGLLPESKIEEFRYELQSFFARRDTNWLDVLEVFARNEANLLPVLNEKEEVTGYYCLTDIVAEFIDTPFFTDPGSILVVAKGVKDYSFSEIAQIVESNNAKLFGGFITDTQNDVIQVTLKITANNYNKVVQTFRRYNYHIIFGNSDDEFLEDLKNRSDYLEKYLNV</sequence>